<proteinExistence type="predicted"/>
<accession>A0A162Q8G6</accession>
<evidence type="ECO:0000259" key="6">
    <source>
        <dbReference type="PROSITE" id="PS51821"/>
    </source>
</evidence>
<feature type="compositionally biased region" description="Polar residues" evidence="5">
    <location>
        <begin position="214"/>
        <end position="234"/>
    </location>
</feature>
<comment type="subcellular location">
    <subcellularLocation>
        <location evidence="1">Nucleus</location>
    </subcellularLocation>
</comment>
<keyword evidence="3" id="KW-0804">Transcription</keyword>
<dbReference type="RefSeq" id="XP_018299016.1">
    <property type="nucleotide sequence ID" value="XM_018430014.1"/>
</dbReference>
<dbReference type="PANTHER" id="PTHR33572">
    <property type="entry name" value="SPORE DEVELOPMENT REGULATOR VOSA"/>
    <property type="match status" value="1"/>
</dbReference>
<keyword evidence="2" id="KW-0805">Transcription regulation</keyword>
<evidence type="ECO:0000256" key="4">
    <source>
        <dbReference type="ARBA" id="ARBA00023242"/>
    </source>
</evidence>
<sequence length="475" mass="53482">MSKASSAHTYNYIANDEQTRISPRRFVLRARQQPIQTRISTNNERDRRTLDPPPIIQIRLQDALPQETHFFMCANLAHWSDDNEIYTPNHNALSGQAVSSLYKLKDIDNNDGGFFIFGDLSVKVEGRFRLKFTLFEITASGANASVAMFSEIFTVYSARSFSGMLDSTFLSRTFSDQGARIRIRKEHRSQLSGSRKRKHSIQNLSVSPPPTEAHSLTPSSWYPSTDDSTCPQKSASKFRRLDQDTGFPVVDTHVSVQGSYSLDDQSPLYTPTGYSGWRSQSGRPPMVDTHQDVPMPIHSRRDSMSSNSGTESTCSEPSSASMHHLTPSHPLTKPSFVPLCTTKFISPQQQMCNEFGFVQRGLEHPFSRATFVQSEHNKRESPGSQTPTLSPSLNKRAFYDNEDTHMVQLPPLRYIIPDNHYPCPSIFDKDEVVKTNAAKAMVQLSSHFNIAQTPQPIHPTSHTHTNYYATLSPTF</sequence>
<protein>
    <recommendedName>
        <fullName evidence="6">Velvet domain-containing protein</fullName>
    </recommendedName>
</protein>
<feature type="region of interest" description="Disordered" evidence="5">
    <location>
        <begin position="373"/>
        <end position="393"/>
    </location>
</feature>
<evidence type="ECO:0000256" key="2">
    <source>
        <dbReference type="ARBA" id="ARBA00023015"/>
    </source>
</evidence>
<feature type="region of interest" description="Disordered" evidence="5">
    <location>
        <begin position="186"/>
        <end position="234"/>
    </location>
</feature>
<evidence type="ECO:0000256" key="5">
    <source>
        <dbReference type="SAM" id="MobiDB-lite"/>
    </source>
</evidence>
<evidence type="ECO:0000256" key="3">
    <source>
        <dbReference type="ARBA" id="ARBA00023163"/>
    </source>
</evidence>
<dbReference type="InterPro" id="IPR037525">
    <property type="entry name" value="Velvet_dom"/>
</dbReference>
<feature type="region of interest" description="Disordered" evidence="5">
    <location>
        <begin position="296"/>
        <end position="328"/>
    </location>
</feature>
<feature type="compositionally biased region" description="Polar residues" evidence="5">
    <location>
        <begin position="382"/>
        <end position="393"/>
    </location>
</feature>
<organism evidence="7 8">
    <name type="scientific">Phycomyces blakesleeanus (strain ATCC 8743b / DSM 1359 / FGSC 10004 / NBRC 33097 / NRRL 1555)</name>
    <dbReference type="NCBI Taxonomy" id="763407"/>
    <lineage>
        <taxon>Eukaryota</taxon>
        <taxon>Fungi</taxon>
        <taxon>Fungi incertae sedis</taxon>
        <taxon>Mucoromycota</taxon>
        <taxon>Mucoromycotina</taxon>
        <taxon>Mucoromycetes</taxon>
        <taxon>Mucorales</taxon>
        <taxon>Phycomycetaceae</taxon>
        <taxon>Phycomyces</taxon>
    </lineage>
</organism>
<dbReference type="VEuPathDB" id="FungiDB:PHYBLDRAFT_138522"/>
<evidence type="ECO:0000313" key="7">
    <source>
        <dbReference type="EMBL" id="OAD80976.1"/>
    </source>
</evidence>
<dbReference type="EMBL" id="KV440971">
    <property type="protein sequence ID" value="OAD80976.1"/>
    <property type="molecule type" value="Genomic_DNA"/>
</dbReference>
<keyword evidence="8" id="KW-1185">Reference proteome</keyword>
<gene>
    <name evidence="7" type="ORF">PHYBLDRAFT_138522</name>
</gene>
<dbReference type="OrthoDB" id="5599552at2759"/>
<dbReference type="GeneID" id="28990920"/>
<dbReference type="PANTHER" id="PTHR33572:SF18">
    <property type="entry name" value="SPORE DEVELOPMENT REGULATOR VOSA"/>
    <property type="match status" value="1"/>
</dbReference>
<dbReference type="Gene3D" id="2.60.40.3960">
    <property type="entry name" value="Velvet domain"/>
    <property type="match status" value="1"/>
</dbReference>
<name>A0A162Q8G6_PHYB8</name>
<feature type="compositionally biased region" description="Polar residues" evidence="5">
    <location>
        <begin position="304"/>
        <end position="321"/>
    </location>
</feature>
<dbReference type="InterPro" id="IPR021740">
    <property type="entry name" value="Velvet"/>
</dbReference>
<evidence type="ECO:0000256" key="1">
    <source>
        <dbReference type="ARBA" id="ARBA00004123"/>
    </source>
</evidence>
<dbReference type="STRING" id="763407.A0A162Q8G6"/>
<keyword evidence="4" id="KW-0539">Nucleus</keyword>
<dbReference type="InterPro" id="IPR038491">
    <property type="entry name" value="Velvet_dom_sf"/>
</dbReference>
<dbReference type="Proteomes" id="UP000077315">
    <property type="component" value="Unassembled WGS sequence"/>
</dbReference>
<evidence type="ECO:0000313" key="8">
    <source>
        <dbReference type="Proteomes" id="UP000077315"/>
    </source>
</evidence>
<dbReference type="GO" id="GO:0005634">
    <property type="term" value="C:nucleus"/>
    <property type="evidence" value="ECO:0007669"/>
    <property type="project" value="UniProtKB-SubCell"/>
</dbReference>
<feature type="domain" description="Velvet" evidence="6">
    <location>
        <begin position="20"/>
        <end position="184"/>
    </location>
</feature>
<dbReference type="InParanoid" id="A0A162Q8G6"/>
<reference evidence="8" key="1">
    <citation type="submission" date="2015-06" db="EMBL/GenBank/DDBJ databases">
        <title>Expansion of signal transduction pathways in fungi by whole-genome duplication.</title>
        <authorList>
            <consortium name="DOE Joint Genome Institute"/>
            <person name="Corrochano L.M."/>
            <person name="Kuo A."/>
            <person name="Marcet-Houben M."/>
            <person name="Polaino S."/>
            <person name="Salamov A."/>
            <person name="Villalobos J.M."/>
            <person name="Alvarez M.I."/>
            <person name="Avalos J."/>
            <person name="Benito E.P."/>
            <person name="Benoit I."/>
            <person name="Burger G."/>
            <person name="Camino L.P."/>
            <person name="Canovas D."/>
            <person name="Cerda-Olmedo E."/>
            <person name="Cheng J.-F."/>
            <person name="Dominguez A."/>
            <person name="Elias M."/>
            <person name="Eslava A.P."/>
            <person name="Glaser F."/>
            <person name="Grimwood J."/>
            <person name="Gutierrez G."/>
            <person name="Heitman J."/>
            <person name="Henrissat B."/>
            <person name="Iturriaga E.A."/>
            <person name="Lang B.F."/>
            <person name="Lavin J.L."/>
            <person name="Lee S."/>
            <person name="Li W."/>
            <person name="Lindquist E."/>
            <person name="Lopez-Garcia S."/>
            <person name="Luque E.M."/>
            <person name="Marcos A.T."/>
            <person name="Martin J."/>
            <person name="McCluskey K."/>
            <person name="Medina H.R."/>
            <person name="Miralles-Duran A."/>
            <person name="Miyazaki A."/>
            <person name="Munoz-Torres E."/>
            <person name="Oguiza J.A."/>
            <person name="Ohm R."/>
            <person name="Olmedo M."/>
            <person name="Orejas M."/>
            <person name="Ortiz-Castellanos L."/>
            <person name="Pisabarro A.G."/>
            <person name="Rodriguez-Romero J."/>
            <person name="Ruiz-Herrera J."/>
            <person name="Ruiz-Vazquez R."/>
            <person name="Sanz C."/>
            <person name="Schackwitz W."/>
            <person name="Schmutz J."/>
            <person name="Shahriari M."/>
            <person name="Shelest E."/>
            <person name="Silva-Franco F."/>
            <person name="Soanes D."/>
            <person name="Syed K."/>
            <person name="Tagua V.G."/>
            <person name="Talbot N.J."/>
            <person name="Thon M."/>
            <person name="De vries R.P."/>
            <person name="Wiebenga A."/>
            <person name="Yadav J.S."/>
            <person name="Braun E.L."/>
            <person name="Baker S."/>
            <person name="Garre V."/>
            <person name="Horwitz B."/>
            <person name="Torres-Martinez S."/>
            <person name="Idnurm A."/>
            <person name="Herrera-Estrella A."/>
            <person name="Gabaldon T."/>
            <person name="Grigoriev I.V."/>
        </authorList>
    </citation>
    <scope>NUCLEOTIDE SEQUENCE [LARGE SCALE GENOMIC DNA]</scope>
    <source>
        <strain evidence="8">NRRL 1555(-)</strain>
    </source>
</reference>
<dbReference type="Pfam" id="PF11754">
    <property type="entry name" value="Velvet"/>
    <property type="match status" value="2"/>
</dbReference>
<dbReference type="PROSITE" id="PS51821">
    <property type="entry name" value="VELVET"/>
    <property type="match status" value="1"/>
</dbReference>
<dbReference type="AlphaFoldDB" id="A0A162Q8G6"/>